<dbReference type="Gene3D" id="3.40.50.300">
    <property type="entry name" value="P-loop containing nucleotide triphosphate hydrolases"/>
    <property type="match status" value="1"/>
</dbReference>
<dbReference type="EMBL" id="JADEXP010000041">
    <property type="protein sequence ID" value="MBE9066399.1"/>
    <property type="molecule type" value="Genomic_DNA"/>
</dbReference>
<keyword evidence="12" id="KW-1185">Reference proteome</keyword>
<protein>
    <recommendedName>
        <fullName evidence="2">DNA polymerase III subunit delta</fullName>
        <ecNumber evidence="1">2.7.7.7</ecNumber>
    </recommendedName>
</protein>
<dbReference type="NCBIfam" id="TIGR01128">
    <property type="entry name" value="holA"/>
    <property type="match status" value="1"/>
</dbReference>
<dbReference type="GO" id="GO:0006261">
    <property type="term" value="P:DNA-templated DNA replication"/>
    <property type="evidence" value="ECO:0007669"/>
    <property type="project" value="TreeGrafter"/>
</dbReference>
<evidence type="ECO:0000259" key="9">
    <source>
        <dbReference type="Pfam" id="PF06144"/>
    </source>
</evidence>
<dbReference type="SUPFAM" id="SSF52540">
    <property type="entry name" value="P-loop containing nucleoside triphosphate hydrolases"/>
    <property type="match status" value="1"/>
</dbReference>
<evidence type="ECO:0000256" key="4">
    <source>
        <dbReference type="ARBA" id="ARBA00022695"/>
    </source>
</evidence>
<evidence type="ECO:0000256" key="5">
    <source>
        <dbReference type="ARBA" id="ARBA00022705"/>
    </source>
</evidence>
<organism evidence="11 12">
    <name type="scientific">Leptolyngbya cf. ectocarpi LEGE 11479</name>
    <dbReference type="NCBI Taxonomy" id="1828722"/>
    <lineage>
        <taxon>Bacteria</taxon>
        <taxon>Bacillati</taxon>
        <taxon>Cyanobacteriota</taxon>
        <taxon>Cyanophyceae</taxon>
        <taxon>Leptolyngbyales</taxon>
        <taxon>Leptolyngbyaceae</taxon>
        <taxon>Leptolyngbya group</taxon>
        <taxon>Leptolyngbya</taxon>
    </lineage>
</organism>
<evidence type="ECO:0000256" key="1">
    <source>
        <dbReference type="ARBA" id="ARBA00012417"/>
    </source>
</evidence>
<dbReference type="Gene3D" id="1.10.8.60">
    <property type="match status" value="1"/>
</dbReference>
<evidence type="ECO:0000256" key="6">
    <source>
        <dbReference type="ARBA" id="ARBA00022932"/>
    </source>
</evidence>
<evidence type="ECO:0000259" key="10">
    <source>
        <dbReference type="Pfam" id="PF21694"/>
    </source>
</evidence>
<comment type="caution">
    <text evidence="11">The sequence shown here is derived from an EMBL/GenBank/DDBJ whole genome shotgun (WGS) entry which is preliminary data.</text>
</comment>
<evidence type="ECO:0000313" key="11">
    <source>
        <dbReference type="EMBL" id="MBE9066399.1"/>
    </source>
</evidence>
<feature type="domain" description="DNA polymerase III delta N-terminal" evidence="9">
    <location>
        <begin position="4"/>
        <end position="121"/>
    </location>
</feature>
<dbReference type="EC" id="2.7.7.7" evidence="1"/>
<evidence type="ECO:0000256" key="8">
    <source>
        <dbReference type="ARBA" id="ARBA00049244"/>
    </source>
</evidence>
<feature type="domain" description="DNA polymerase III delta subunit-like C-terminal" evidence="10">
    <location>
        <begin position="201"/>
        <end position="310"/>
    </location>
</feature>
<dbReference type="Pfam" id="PF21694">
    <property type="entry name" value="DNA_pol3_delta_C"/>
    <property type="match status" value="1"/>
</dbReference>
<dbReference type="Gene3D" id="1.20.272.10">
    <property type="match status" value="1"/>
</dbReference>
<sequence length="328" mass="36917">MPVYFFWGADEFRMKKAVRALCDRNLDTDWASFNYEKIPPEQSDAVIQALNQAMTPPFGMGKRVVWLLDTPICQRCSADLLAELERTLPKIPDSSILLLTSSNKPDGRLKSTKLVKKYADIREFDTIPPWKTDQIEHQVYQVAKDVGLQLTTAAAAMLGEAIGADTRRLYNELEKLKTYWPEPKQALPPEAVTALVAVSTQSSLQLAAALRQGNTDRALTLITELLERNEPALRIVATLVGQFRTWLWVKLMADSGERDTRIIAQAADVGNPKRIYFLQKEIRDVSLLQLQNSLELLLSLEFSLKQGAPETVTLHTKVIELAHCFKPV</sequence>
<dbReference type="InterPro" id="IPR027417">
    <property type="entry name" value="P-loop_NTPase"/>
</dbReference>
<dbReference type="RefSeq" id="WP_193992123.1">
    <property type="nucleotide sequence ID" value="NZ_JADEXP010000041.1"/>
</dbReference>
<dbReference type="PANTHER" id="PTHR34388">
    <property type="entry name" value="DNA POLYMERASE III SUBUNIT DELTA"/>
    <property type="match status" value="1"/>
</dbReference>
<keyword evidence="4 11" id="KW-0548">Nucleotidyltransferase</keyword>
<keyword evidence="6" id="KW-0239">DNA-directed DNA polymerase</keyword>
<comment type="catalytic activity">
    <reaction evidence="8">
        <text>DNA(n) + a 2'-deoxyribonucleoside 5'-triphosphate = DNA(n+1) + diphosphate</text>
        <dbReference type="Rhea" id="RHEA:22508"/>
        <dbReference type="Rhea" id="RHEA-COMP:17339"/>
        <dbReference type="Rhea" id="RHEA-COMP:17340"/>
        <dbReference type="ChEBI" id="CHEBI:33019"/>
        <dbReference type="ChEBI" id="CHEBI:61560"/>
        <dbReference type="ChEBI" id="CHEBI:173112"/>
        <dbReference type="EC" id="2.7.7.7"/>
    </reaction>
</comment>
<dbReference type="AlphaFoldDB" id="A0A928WZT9"/>
<dbReference type="InterPro" id="IPR008921">
    <property type="entry name" value="DNA_pol3_clamp-load_cplx_C"/>
</dbReference>
<comment type="similarity">
    <text evidence="7">Belongs to the DNA polymerase HolA subunit family.</text>
</comment>
<dbReference type="GO" id="GO:0003887">
    <property type="term" value="F:DNA-directed DNA polymerase activity"/>
    <property type="evidence" value="ECO:0007669"/>
    <property type="project" value="UniProtKB-KW"/>
</dbReference>
<accession>A0A928WZT9</accession>
<dbReference type="GO" id="GO:0003677">
    <property type="term" value="F:DNA binding"/>
    <property type="evidence" value="ECO:0007669"/>
    <property type="project" value="InterPro"/>
</dbReference>
<dbReference type="Pfam" id="PF06144">
    <property type="entry name" value="DNA_pol3_delta"/>
    <property type="match status" value="1"/>
</dbReference>
<dbReference type="InterPro" id="IPR005790">
    <property type="entry name" value="DNA_polIII_delta"/>
</dbReference>
<dbReference type="GO" id="GO:0009360">
    <property type="term" value="C:DNA polymerase III complex"/>
    <property type="evidence" value="ECO:0007669"/>
    <property type="project" value="InterPro"/>
</dbReference>
<reference evidence="11" key="1">
    <citation type="submission" date="2020-10" db="EMBL/GenBank/DDBJ databases">
        <authorList>
            <person name="Castelo-Branco R."/>
            <person name="Eusebio N."/>
            <person name="Adriana R."/>
            <person name="Vieira A."/>
            <person name="Brugerolle De Fraissinette N."/>
            <person name="Rezende De Castro R."/>
            <person name="Schneider M.P."/>
            <person name="Vasconcelos V."/>
            <person name="Leao P.N."/>
        </authorList>
    </citation>
    <scope>NUCLEOTIDE SEQUENCE</scope>
    <source>
        <strain evidence="11">LEGE 11479</strain>
    </source>
</reference>
<keyword evidence="3 11" id="KW-0808">Transferase</keyword>
<dbReference type="PANTHER" id="PTHR34388:SF1">
    <property type="entry name" value="DNA POLYMERASE III SUBUNIT DELTA"/>
    <property type="match status" value="1"/>
</dbReference>
<dbReference type="SUPFAM" id="SSF48019">
    <property type="entry name" value="post-AAA+ oligomerization domain-like"/>
    <property type="match status" value="1"/>
</dbReference>
<dbReference type="InterPro" id="IPR048466">
    <property type="entry name" value="DNA_pol3_delta-like_C"/>
</dbReference>
<name>A0A928WZT9_LEPEC</name>
<evidence type="ECO:0000256" key="3">
    <source>
        <dbReference type="ARBA" id="ARBA00022679"/>
    </source>
</evidence>
<dbReference type="Proteomes" id="UP000615026">
    <property type="component" value="Unassembled WGS sequence"/>
</dbReference>
<keyword evidence="5" id="KW-0235">DNA replication</keyword>
<evidence type="ECO:0000256" key="7">
    <source>
        <dbReference type="ARBA" id="ARBA00034754"/>
    </source>
</evidence>
<gene>
    <name evidence="11" type="primary">holA</name>
    <name evidence="11" type="ORF">IQ260_07010</name>
</gene>
<dbReference type="InterPro" id="IPR010372">
    <property type="entry name" value="DNA_pol3_delta_N"/>
</dbReference>
<evidence type="ECO:0000256" key="2">
    <source>
        <dbReference type="ARBA" id="ARBA00017703"/>
    </source>
</evidence>
<proteinExistence type="inferred from homology"/>
<evidence type="ECO:0000313" key="12">
    <source>
        <dbReference type="Proteomes" id="UP000615026"/>
    </source>
</evidence>